<dbReference type="PANTHER" id="PTHR42707:SF3">
    <property type="entry name" value="ACYL-COA DEHYDROGENASE AIDB-RELATED"/>
    <property type="match status" value="1"/>
</dbReference>
<dbReference type="AlphaFoldDB" id="A0A7Z2ZUL8"/>
<keyword evidence="9" id="KW-0560">Oxidoreductase</keyword>
<evidence type="ECO:0000256" key="4">
    <source>
        <dbReference type="ARBA" id="ARBA00022827"/>
    </source>
</evidence>
<evidence type="ECO:0000256" key="2">
    <source>
        <dbReference type="ARBA" id="ARBA00009347"/>
    </source>
</evidence>
<evidence type="ECO:0000313" key="10">
    <source>
        <dbReference type="Proteomes" id="UP000502415"/>
    </source>
</evidence>
<dbReference type="InterPro" id="IPR009100">
    <property type="entry name" value="AcylCoA_DH/oxidase_NM_dom_sf"/>
</dbReference>
<protein>
    <submittedName>
        <fullName evidence="9">Isovaleryl-CoA dehydrogenase</fullName>
        <ecNumber evidence="9">1.3.8.4</ecNumber>
    </submittedName>
</protein>
<dbReference type="Pfam" id="PF18158">
    <property type="entry name" value="AidB_N"/>
    <property type="match status" value="1"/>
</dbReference>
<evidence type="ECO:0000313" key="9">
    <source>
        <dbReference type="EMBL" id="QJE02544.1"/>
    </source>
</evidence>
<dbReference type="Proteomes" id="UP000502415">
    <property type="component" value="Chromosome"/>
</dbReference>
<gene>
    <name evidence="9" type="ORF">HH212_23055</name>
</gene>
<keyword evidence="10" id="KW-1185">Reference proteome</keyword>
<dbReference type="EMBL" id="CP051685">
    <property type="protein sequence ID" value="QJE02544.1"/>
    <property type="molecule type" value="Genomic_DNA"/>
</dbReference>
<dbReference type="InterPro" id="IPR036250">
    <property type="entry name" value="AcylCo_DH-like_C"/>
</dbReference>
<dbReference type="Gene3D" id="2.40.110.20">
    <property type="match status" value="1"/>
</dbReference>
<dbReference type="EC" id="1.3.8.4" evidence="9"/>
<feature type="domain" description="Adaptive response protein AidB N-terminal" evidence="8">
    <location>
        <begin position="11"/>
        <end position="166"/>
    </location>
</feature>
<dbReference type="PROSITE" id="PS00073">
    <property type="entry name" value="ACYL_COA_DH_2"/>
    <property type="match status" value="1"/>
</dbReference>
<dbReference type="SUPFAM" id="SSF56645">
    <property type="entry name" value="Acyl-CoA dehydrogenase NM domain-like"/>
    <property type="match status" value="1"/>
</dbReference>
<evidence type="ECO:0000256" key="1">
    <source>
        <dbReference type="ARBA" id="ARBA00001974"/>
    </source>
</evidence>
<evidence type="ECO:0000256" key="3">
    <source>
        <dbReference type="ARBA" id="ARBA00022630"/>
    </source>
</evidence>
<name>A0A7Z2ZUL8_9BURK</name>
<dbReference type="InterPro" id="IPR006089">
    <property type="entry name" value="Acyl-CoA_DH_CS"/>
</dbReference>
<evidence type="ECO:0000259" key="6">
    <source>
        <dbReference type="Pfam" id="PF00441"/>
    </source>
</evidence>
<evidence type="ECO:0000259" key="7">
    <source>
        <dbReference type="Pfam" id="PF02770"/>
    </source>
</evidence>
<proteinExistence type="inferred from homology"/>
<organism evidence="9 10">
    <name type="scientific">Massilia forsythiae</name>
    <dbReference type="NCBI Taxonomy" id="2728020"/>
    <lineage>
        <taxon>Bacteria</taxon>
        <taxon>Pseudomonadati</taxon>
        <taxon>Pseudomonadota</taxon>
        <taxon>Betaproteobacteria</taxon>
        <taxon>Burkholderiales</taxon>
        <taxon>Oxalobacteraceae</taxon>
        <taxon>Telluria group</taxon>
        <taxon>Massilia</taxon>
    </lineage>
</organism>
<dbReference type="InterPro" id="IPR006091">
    <property type="entry name" value="Acyl-CoA_Oxase/DH_mid-dom"/>
</dbReference>
<evidence type="ECO:0000259" key="8">
    <source>
        <dbReference type="Pfam" id="PF18158"/>
    </source>
</evidence>
<feature type="region of interest" description="Disordered" evidence="5">
    <location>
        <begin position="184"/>
        <end position="211"/>
    </location>
</feature>
<dbReference type="InterPro" id="IPR041504">
    <property type="entry name" value="AidB_N"/>
</dbReference>
<comment type="cofactor">
    <cofactor evidence="1">
        <name>FAD</name>
        <dbReference type="ChEBI" id="CHEBI:57692"/>
    </cofactor>
</comment>
<dbReference type="SUPFAM" id="SSF47203">
    <property type="entry name" value="Acyl-CoA dehydrogenase C-terminal domain-like"/>
    <property type="match status" value="1"/>
</dbReference>
<reference evidence="9 10" key="1">
    <citation type="submission" date="2020-04" db="EMBL/GenBank/DDBJ databases">
        <title>Genome sequencing of novel species.</title>
        <authorList>
            <person name="Heo J."/>
            <person name="Kim S.-J."/>
            <person name="Kim J.-S."/>
            <person name="Hong S.-B."/>
            <person name="Kwon S.-W."/>
        </authorList>
    </citation>
    <scope>NUCLEOTIDE SEQUENCE [LARGE SCALE GENOMIC DNA]</scope>
    <source>
        <strain evidence="9 10">GN2-R2</strain>
    </source>
</reference>
<keyword evidence="3" id="KW-0285">Flavoprotein</keyword>
<accession>A0A7Z2ZUL8</accession>
<dbReference type="Gene3D" id="1.20.140.10">
    <property type="entry name" value="Butyryl-CoA Dehydrogenase, subunit A, domain 3"/>
    <property type="match status" value="1"/>
</dbReference>
<dbReference type="GO" id="GO:0008470">
    <property type="term" value="F:3-methylbutanoyl-CoA dehydrogenase activity"/>
    <property type="evidence" value="ECO:0007669"/>
    <property type="project" value="UniProtKB-EC"/>
</dbReference>
<feature type="domain" description="Acyl-CoA oxidase/dehydrogenase middle" evidence="7">
    <location>
        <begin position="181"/>
        <end position="296"/>
    </location>
</feature>
<sequence length="607" mass="64417">MNRFDTHAVLNQAPPFADVNLFACDPALREGVLREGAAWAMSWLDRLGALLGAAEVLELGRVANANPPRLLQFDRGGRRIDELECHPAWHTLMRMLVEHGAHSLPWEAPRPGAQVARAAAYLLFGQVENGTQCPVTMTYAAVPALRRHPRLAARWLPHILSRSYDPRSLPVERKCGALVGMGMTEKQGGSDVRANSTRATPLDPQEGRRRFGEEGTDAWTIVGHKWFFSVPQADAHLILAQTGGDDGGGGRPGGGLSCFFVPRFLPDGSRNPVRVQRLKDKLGNRSNASSEVEFCDALGWMIGAEGRGVPTILEMGAHTRLDCVLGSAAIMRAALCHALHHARGRQAFGRALAAQPLMMNVLADLALESEAAGAFALRLARCFDAARAADAAGAAADPDGALLARLLTPAGKYWICKRAPAFCAEAMEVMGGNGYVEEGSLARLYREAPVNSIWEGSGNVMCLDLLRVLGKEARVRAALAAELAPAQGRDARFDAFCARLLASLEAPPDESGARRLAEELVLAVQAGLLLRHAPDYVADAFVASRIGVPPGGAFGRLPSSADCAAILARALQQGQAQDAGVDTAPLCGGASADISSTKPGQTGARLG</sequence>
<dbReference type="Gene3D" id="6.10.250.600">
    <property type="match status" value="1"/>
</dbReference>
<dbReference type="Pfam" id="PF00441">
    <property type="entry name" value="Acyl-CoA_dh_1"/>
    <property type="match status" value="1"/>
</dbReference>
<dbReference type="InterPro" id="IPR009075">
    <property type="entry name" value="AcylCo_DH/oxidase_C"/>
</dbReference>
<dbReference type="Pfam" id="PF02770">
    <property type="entry name" value="Acyl-CoA_dh_M"/>
    <property type="match status" value="1"/>
</dbReference>
<dbReference type="NCBIfam" id="NF008594">
    <property type="entry name" value="PRK11561.1"/>
    <property type="match status" value="1"/>
</dbReference>
<feature type="domain" description="Acyl-CoA dehydrogenase/oxidase C-terminal" evidence="6">
    <location>
        <begin position="306"/>
        <end position="469"/>
    </location>
</feature>
<evidence type="ECO:0000256" key="5">
    <source>
        <dbReference type="SAM" id="MobiDB-lite"/>
    </source>
</evidence>
<dbReference type="PANTHER" id="PTHR42707">
    <property type="entry name" value="ACYL-COA DEHYDROGENASE"/>
    <property type="match status" value="1"/>
</dbReference>
<keyword evidence="4" id="KW-0274">FAD</keyword>
<dbReference type="InterPro" id="IPR052904">
    <property type="entry name" value="Acyl-CoA_dehydrogenase-like"/>
</dbReference>
<dbReference type="KEGG" id="mfy:HH212_23055"/>
<comment type="similarity">
    <text evidence="2">Belongs to the acyl-CoA dehydrogenase family.</text>
</comment>
<dbReference type="RefSeq" id="WP_170204627.1">
    <property type="nucleotide sequence ID" value="NZ_CP051685.1"/>
</dbReference>